<evidence type="ECO:0000256" key="1">
    <source>
        <dbReference type="SAM" id="MobiDB-lite"/>
    </source>
</evidence>
<dbReference type="Proteomes" id="UP000823388">
    <property type="component" value="Chromosome 1K"/>
</dbReference>
<organism evidence="2 3">
    <name type="scientific">Panicum virgatum</name>
    <name type="common">Blackwell switchgrass</name>
    <dbReference type="NCBI Taxonomy" id="38727"/>
    <lineage>
        <taxon>Eukaryota</taxon>
        <taxon>Viridiplantae</taxon>
        <taxon>Streptophyta</taxon>
        <taxon>Embryophyta</taxon>
        <taxon>Tracheophyta</taxon>
        <taxon>Spermatophyta</taxon>
        <taxon>Magnoliopsida</taxon>
        <taxon>Liliopsida</taxon>
        <taxon>Poales</taxon>
        <taxon>Poaceae</taxon>
        <taxon>PACMAD clade</taxon>
        <taxon>Panicoideae</taxon>
        <taxon>Panicodae</taxon>
        <taxon>Paniceae</taxon>
        <taxon>Panicinae</taxon>
        <taxon>Panicum</taxon>
        <taxon>Panicum sect. Hiantes</taxon>
    </lineage>
</organism>
<feature type="compositionally biased region" description="Basic and acidic residues" evidence="1">
    <location>
        <begin position="31"/>
        <end position="64"/>
    </location>
</feature>
<evidence type="ECO:0000313" key="2">
    <source>
        <dbReference type="EMBL" id="KAG2661450.1"/>
    </source>
</evidence>
<name>A0A8T0XNG5_PANVG</name>
<evidence type="ECO:0000313" key="3">
    <source>
        <dbReference type="Proteomes" id="UP000823388"/>
    </source>
</evidence>
<gene>
    <name evidence="2" type="ORF">PVAP13_1KG511113</name>
</gene>
<proteinExistence type="predicted"/>
<protein>
    <submittedName>
        <fullName evidence="2">Uncharacterized protein</fullName>
    </submittedName>
</protein>
<dbReference type="AlphaFoldDB" id="A0A8T0XNG5"/>
<keyword evidence="3" id="KW-1185">Reference proteome</keyword>
<feature type="region of interest" description="Disordered" evidence="1">
    <location>
        <begin position="1"/>
        <end position="78"/>
    </location>
</feature>
<comment type="caution">
    <text evidence="2">The sequence shown here is derived from an EMBL/GenBank/DDBJ whole genome shotgun (WGS) entry which is preliminary data.</text>
</comment>
<dbReference type="EMBL" id="CM029037">
    <property type="protein sequence ID" value="KAG2661450.1"/>
    <property type="molecule type" value="Genomic_DNA"/>
</dbReference>
<reference evidence="2" key="1">
    <citation type="submission" date="2020-05" db="EMBL/GenBank/DDBJ databases">
        <title>WGS assembly of Panicum virgatum.</title>
        <authorList>
            <person name="Lovell J.T."/>
            <person name="Jenkins J."/>
            <person name="Shu S."/>
            <person name="Juenger T.E."/>
            <person name="Schmutz J."/>
        </authorList>
    </citation>
    <scope>NUCLEOTIDE SEQUENCE</scope>
    <source>
        <strain evidence="2">AP13</strain>
    </source>
</reference>
<feature type="compositionally biased region" description="Basic and acidic residues" evidence="1">
    <location>
        <begin position="1"/>
        <end position="12"/>
    </location>
</feature>
<accession>A0A8T0XNG5</accession>
<sequence length="239" mass="26016">MAQHGSYDHRVPLGDITNPQIRQPVSRKRTRDSENDADLKADRPKKARDRYENMPPEKKVELNAKRRQNYQQKQTEKRSLAMMNTPQSGVSHVDGTPSFNETPRSTMIHSVATAGLTGFPSSALGHVDASTISAAGVAESEQEYVLMDHHEAALTDTPHSAVLHVDGISSFMKTPQTPVTPVGGLAGLTDYPPSALLHVGESAVYNRTTGLGANEQFEVPINQHETDDGATISPRSARK</sequence>